<dbReference type="GeneID" id="110089074"/>
<feature type="binding site" evidence="13">
    <location>
        <position position="196"/>
    </location>
    <ligand>
        <name>Ca(2+)</name>
        <dbReference type="ChEBI" id="CHEBI:29108"/>
        <label>1</label>
    </ligand>
</feature>
<evidence type="ECO:0000256" key="5">
    <source>
        <dbReference type="ARBA" id="ARBA00022737"/>
    </source>
</evidence>
<dbReference type="GO" id="GO:0008270">
    <property type="term" value="F:zinc ion binding"/>
    <property type="evidence" value="ECO:0007669"/>
    <property type="project" value="InterPro"/>
</dbReference>
<dbReference type="Pfam" id="PF00045">
    <property type="entry name" value="Hemopexin"/>
    <property type="match status" value="4"/>
</dbReference>
<feature type="binding site" evidence="12">
    <location>
        <position position="217"/>
    </location>
    <ligand>
        <name>Zn(2+)</name>
        <dbReference type="ChEBI" id="CHEBI:29105"/>
        <label>2</label>
        <note>catalytic</note>
    </ligand>
</feature>
<dbReference type="AlphaFoldDB" id="A0A6J0V3K7"/>
<feature type="binding site" evidence="12">
    <location>
        <position position="213"/>
    </location>
    <ligand>
        <name>Zn(2+)</name>
        <dbReference type="ChEBI" id="CHEBI:29105"/>
        <label>2</label>
        <note>catalytic</note>
    </ligand>
</feature>
<dbReference type="PANTHER" id="PTHR10201">
    <property type="entry name" value="MATRIX METALLOPROTEINASE"/>
    <property type="match status" value="1"/>
</dbReference>
<feature type="binding site" evidence="13">
    <location>
        <position position="172"/>
    </location>
    <ligand>
        <name>Ca(2+)</name>
        <dbReference type="ChEBI" id="CHEBI:29108"/>
        <label>3</label>
    </ligand>
</feature>
<reference evidence="21" key="1">
    <citation type="submission" date="2025-08" db="UniProtKB">
        <authorList>
            <consortium name="RefSeq"/>
        </authorList>
    </citation>
    <scope>IDENTIFICATION</scope>
</reference>
<dbReference type="InterPro" id="IPR000585">
    <property type="entry name" value="Hemopexin-like_dom"/>
</dbReference>
<protein>
    <submittedName>
        <fullName evidence="21">Stromelysin-1-like</fullName>
    </submittedName>
</protein>
<feature type="binding site" evidence="13">
    <location>
        <position position="341"/>
    </location>
    <ligand>
        <name>Ca(2+)</name>
        <dbReference type="ChEBI" id="CHEBI:29108"/>
        <label>5</label>
    </ligand>
</feature>
<dbReference type="PRINTS" id="PR00138">
    <property type="entry name" value="MATRIXIN"/>
</dbReference>
<evidence type="ECO:0000256" key="17">
    <source>
        <dbReference type="SAM" id="MobiDB-lite"/>
    </source>
</evidence>
<dbReference type="CDD" id="cd04278">
    <property type="entry name" value="ZnMc_MMP"/>
    <property type="match status" value="1"/>
</dbReference>
<keyword evidence="9" id="KW-0482">Metalloprotease</keyword>
<dbReference type="Proteomes" id="UP001652642">
    <property type="component" value="Chromosome 3"/>
</dbReference>
<keyword evidence="8 13" id="KW-0106">Calcium</keyword>
<dbReference type="InterPro" id="IPR033739">
    <property type="entry name" value="M10A_MMP"/>
</dbReference>
<feature type="binding site" description="in inhibited form" evidence="13">
    <location>
        <position position="89"/>
    </location>
    <ligand>
        <name>Zn(2+)</name>
        <dbReference type="ChEBI" id="CHEBI:29105"/>
        <label>2</label>
        <note>catalytic</note>
    </ligand>
</feature>
<evidence type="ECO:0000256" key="4">
    <source>
        <dbReference type="ARBA" id="ARBA00022729"/>
    </source>
</evidence>
<dbReference type="PROSITE" id="PS51642">
    <property type="entry name" value="HEMOPEXIN_2"/>
    <property type="match status" value="4"/>
</dbReference>
<dbReference type="InterPro" id="IPR002477">
    <property type="entry name" value="Peptidoglycan-bd-like"/>
</dbReference>
<evidence type="ECO:0000256" key="14">
    <source>
        <dbReference type="PIRSR" id="PIRSR621190-3"/>
    </source>
</evidence>
<dbReference type="SUPFAM" id="SSF50923">
    <property type="entry name" value="Hemopexin-like domain"/>
    <property type="match status" value="1"/>
</dbReference>
<keyword evidence="20" id="KW-1185">Reference proteome</keyword>
<evidence type="ECO:0000313" key="20">
    <source>
        <dbReference type="Proteomes" id="UP001652642"/>
    </source>
</evidence>
<feature type="binding site" evidence="13">
    <location>
        <position position="231"/>
    </location>
    <ligand>
        <name>Zn(2+)</name>
        <dbReference type="ChEBI" id="CHEBI:29105"/>
        <label>2</label>
        <note>catalytic</note>
    </ligand>
</feature>
<comment type="cofactor">
    <cofactor evidence="13">
        <name>Zn(2+)</name>
        <dbReference type="ChEBI" id="CHEBI:29105"/>
    </cofactor>
    <text evidence="13">Binds 2 Zn(2+) ions per subunit.</text>
</comment>
<evidence type="ECO:0000256" key="2">
    <source>
        <dbReference type="ARBA" id="ARBA00022670"/>
    </source>
</evidence>
<feature type="binding site" evidence="12">
    <location>
        <position position="223"/>
    </location>
    <ligand>
        <name>Zn(2+)</name>
        <dbReference type="ChEBI" id="CHEBI:29105"/>
        <label>2</label>
        <note>catalytic</note>
    </ligand>
</feature>
<evidence type="ECO:0000259" key="19">
    <source>
        <dbReference type="SMART" id="SM00235"/>
    </source>
</evidence>
<dbReference type="Pfam" id="PF00413">
    <property type="entry name" value="Peptidase_M10"/>
    <property type="match status" value="1"/>
</dbReference>
<dbReference type="PIRSF" id="PIRSF001191">
    <property type="entry name" value="Peptidase_M10A_matrix"/>
    <property type="match status" value="1"/>
</dbReference>
<dbReference type="Gene3D" id="3.40.390.10">
    <property type="entry name" value="Collagenase (Catalytic Domain)"/>
    <property type="match status" value="1"/>
</dbReference>
<feature type="binding site" evidence="13">
    <location>
        <position position="191"/>
    </location>
    <ligand>
        <name>Zn(2+)</name>
        <dbReference type="ChEBI" id="CHEBI:29105"/>
        <label>1</label>
    </ligand>
</feature>
<feature type="binding site" evidence="13">
    <location>
        <position position="173"/>
    </location>
    <ligand>
        <name>Ca(2+)</name>
        <dbReference type="ChEBI" id="CHEBI:29108"/>
        <label>3</label>
    </ligand>
</feature>
<proteinExistence type="inferred from homology"/>
<evidence type="ECO:0000256" key="18">
    <source>
        <dbReference type="SAM" id="SignalP"/>
    </source>
</evidence>
<dbReference type="InterPro" id="IPR021158">
    <property type="entry name" value="Pept_M10A_Zn_BS"/>
</dbReference>
<keyword evidence="3 12" id="KW-0479">Metal-binding</keyword>
<keyword evidence="6" id="KW-0378">Hydrolase</keyword>
<feature type="disulfide bond" evidence="14">
    <location>
        <begin position="288"/>
        <end position="475"/>
    </location>
</feature>
<keyword evidence="14" id="KW-1015">Disulfide bond</keyword>
<evidence type="ECO:0000256" key="12">
    <source>
        <dbReference type="PIRSR" id="PIRSR001191-2"/>
    </source>
</evidence>
<accession>A0A6J0V3K7</accession>
<dbReference type="PROSITE" id="PS00546">
    <property type="entry name" value="CYSTEINE_SWITCH"/>
    <property type="match status" value="1"/>
</dbReference>
<feature type="repeat" description="Hemopexin" evidence="16">
    <location>
        <begin position="335"/>
        <end position="381"/>
    </location>
</feature>
<evidence type="ECO:0000313" key="21">
    <source>
        <dbReference type="RefSeq" id="XP_020667511.2"/>
    </source>
</evidence>
<evidence type="ECO:0000256" key="3">
    <source>
        <dbReference type="ARBA" id="ARBA00022723"/>
    </source>
</evidence>
<evidence type="ECO:0000256" key="11">
    <source>
        <dbReference type="PIRSR" id="PIRSR001191-1"/>
    </source>
</evidence>
<dbReference type="SUPFAM" id="SSF47090">
    <property type="entry name" value="PGBD-like"/>
    <property type="match status" value="1"/>
</dbReference>
<dbReference type="GO" id="GO:0004222">
    <property type="term" value="F:metalloendopeptidase activity"/>
    <property type="evidence" value="ECO:0007669"/>
    <property type="project" value="InterPro"/>
</dbReference>
<dbReference type="Gene3D" id="2.110.10.10">
    <property type="entry name" value="Hemopexin-like domain"/>
    <property type="match status" value="1"/>
</dbReference>
<feature type="binding site" evidence="13">
    <location>
        <position position="196"/>
    </location>
    <ligand>
        <name>Ca(2+)</name>
        <dbReference type="ChEBI" id="CHEBI:29108"/>
        <label>3</label>
    </ligand>
</feature>
<keyword evidence="4 18" id="KW-0732">Signal</keyword>
<feature type="binding site" evidence="13">
    <location>
        <position position="121"/>
    </location>
    <ligand>
        <name>Ca(2+)</name>
        <dbReference type="ChEBI" id="CHEBI:29108"/>
        <label>1</label>
    </ligand>
</feature>
<evidence type="ECO:0000256" key="7">
    <source>
        <dbReference type="ARBA" id="ARBA00022833"/>
    </source>
</evidence>
<feature type="signal peptide" evidence="18">
    <location>
        <begin position="1"/>
        <end position="17"/>
    </location>
</feature>
<keyword evidence="10" id="KW-0865">Zymogen</keyword>
<feature type="chain" id="PRO_5047472236" evidence="18">
    <location>
        <begin position="18"/>
        <end position="476"/>
    </location>
</feature>
<evidence type="ECO:0000256" key="16">
    <source>
        <dbReference type="PROSITE-ProRule" id="PRU01011"/>
    </source>
</evidence>
<keyword evidence="2" id="KW-0645">Protease</keyword>
<feature type="binding site" evidence="13">
    <location>
        <position position="436"/>
    </location>
    <ligand>
        <name>Ca(2+)</name>
        <dbReference type="ChEBI" id="CHEBI:29108"/>
        <label>4</label>
    </ligand>
</feature>
<dbReference type="PANTHER" id="PTHR10201:SF267">
    <property type="entry name" value="MACROPHAGE METALLOELASTASE"/>
    <property type="match status" value="1"/>
</dbReference>
<feature type="repeat" description="Hemopexin" evidence="16">
    <location>
        <begin position="291"/>
        <end position="334"/>
    </location>
</feature>
<dbReference type="GO" id="GO:0030574">
    <property type="term" value="P:collagen catabolic process"/>
    <property type="evidence" value="ECO:0007669"/>
    <property type="project" value="TreeGrafter"/>
</dbReference>
<feature type="short sequence motif" description="Cysteine switch" evidence="15">
    <location>
        <begin position="87"/>
        <end position="94"/>
    </location>
</feature>
<sequence>MKRLILTVILYGALSSALPLLQEPAAAKDLELAKKYMERYYPESPSKPVIRSKGIIDTEKIRQMQAFFGLSVTGKLDTDTLDAMKRPRCGVPDVEEYNTFPGSPKWEKKDLTYSIQNYTPDMNPADVDHAIERAWKLWSDVTPLTFKRVYGTSADIEISFAAGPHGDFIPFDGPGQQLAHAFSPAFGGNAHFDEDENWTKDLKGINLFIVAAHEFGHSLGLRHTNVLDALMFPTYQTVDPQNLRLHTDDINGIQYLYGTPGVDNDDDTSGNSPSPTNIPPEEPSTDMCNPHLAFDAVASLRGETMFFKGSIFWRMNPLRRGVEKSPIFAFWPTLSSGIDAAYENEDADTVFLFKGERYWATKGNIIQPYFPKNIHTLGFPRSVRKIDAAVYDGRSKKTYFFSGHHYWRYDEVKNSMEQGYPRKITADFHEIGPKVDAAFLRHGHLYLFSGSKQYEFDSKTKRFLGIKKSNSWLGCY</sequence>
<comment type="cofactor">
    <cofactor evidence="13">
        <name>Ca(2+)</name>
        <dbReference type="ChEBI" id="CHEBI:29108"/>
    </cofactor>
    <text evidence="13">Can bind about 5 Ca(2+) ions per subunit.</text>
</comment>
<dbReference type="CDD" id="cd00094">
    <property type="entry name" value="HX"/>
    <property type="match status" value="1"/>
</dbReference>
<dbReference type="InterPro" id="IPR001818">
    <property type="entry name" value="Pept_M10_metallopeptidase"/>
</dbReference>
<evidence type="ECO:0000256" key="10">
    <source>
        <dbReference type="ARBA" id="ARBA00023145"/>
    </source>
</evidence>
<evidence type="ECO:0000256" key="1">
    <source>
        <dbReference type="ARBA" id="ARBA00010370"/>
    </source>
</evidence>
<dbReference type="InterPro" id="IPR018487">
    <property type="entry name" value="Hemopexin-like_repeat"/>
</dbReference>
<dbReference type="GO" id="GO:0006508">
    <property type="term" value="P:proteolysis"/>
    <property type="evidence" value="ECO:0007669"/>
    <property type="project" value="UniProtKB-KW"/>
</dbReference>
<dbReference type="InterPro" id="IPR036365">
    <property type="entry name" value="PGBD-like_sf"/>
</dbReference>
<dbReference type="SMART" id="SM00235">
    <property type="entry name" value="ZnMc"/>
    <property type="match status" value="1"/>
</dbReference>
<organism evidence="20 21">
    <name type="scientific">Pogona vitticeps</name>
    <name type="common">central bearded dragon</name>
    <dbReference type="NCBI Taxonomy" id="103695"/>
    <lineage>
        <taxon>Eukaryota</taxon>
        <taxon>Metazoa</taxon>
        <taxon>Chordata</taxon>
        <taxon>Craniata</taxon>
        <taxon>Vertebrata</taxon>
        <taxon>Euteleostomi</taxon>
        <taxon>Lepidosauria</taxon>
        <taxon>Squamata</taxon>
        <taxon>Bifurcata</taxon>
        <taxon>Unidentata</taxon>
        <taxon>Episquamata</taxon>
        <taxon>Toxicofera</taxon>
        <taxon>Iguania</taxon>
        <taxon>Acrodonta</taxon>
        <taxon>Agamidae</taxon>
        <taxon>Amphibolurinae</taxon>
        <taxon>Pogona</taxon>
    </lineage>
</organism>
<evidence type="ECO:0000256" key="13">
    <source>
        <dbReference type="PIRSR" id="PIRSR621190-2"/>
    </source>
</evidence>
<dbReference type="GO" id="GO:0031012">
    <property type="term" value="C:extracellular matrix"/>
    <property type="evidence" value="ECO:0007669"/>
    <property type="project" value="InterPro"/>
</dbReference>
<dbReference type="SUPFAM" id="SSF55486">
    <property type="entry name" value="Metalloproteases ('zincins'), catalytic domain"/>
    <property type="match status" value="1"/>
</dbReference>
<dbReference type="InterPro" id="IPR036375">
    <property type="entry name" value="Hemopexin-like_dom_sf"/>
</dbReference>
<feature type="repeat" description="Hemopexin" evidence="16">
    <location>
        <begin position="383"/>
        <end position="431"/>
    </location>
</feature>
<keyword evidence="5" id="KW-0677">Repeat</keyword>
<dbReference type="KEGG" id="pvt:110089074"/>
<evidence type="ECO:0000256" key="9">
    <source>
        <dbReference type="ARBA" id="ARBA00023049"/>
    </source>
</evidence>
<feature type="binding site" evidence="13">
    <location>
        <position position="167"/>
    </location>
    <ligand>
        <name>Zn(2+)</name>
        <dbReference type="ChEBI" id="CHEBI:29105"/>
        <label>1</label>
    </ligand>
</feature>
<dbReference type="OrthoDB" id="406838at2759"/>
<dbReference type="SMART" id="SM00120">
    <property type="entry name" value="HX"/>
    <property type="match status" value="4"/>
</dbReference>
<dbReference type="InterPro" id="IPR024079">
    <property type="entry name" value="MetalloPept_cat_dom_sf"/>
</dbReference>
<dbReference type="Pfam" id="PF01471">
    <property type="entry name" value="PG_binding_1"/>
    <property type="match status" value="1"/>
</dbReference>
<feature type="binding site" evidence="13">
    <location>
        <position position="155"/>
    </location>
    <ligand>
        <name>Ca(2+)</name>
        <dbReference type="ChEBI" id="CHEBI:29108"/>
        <label>2</label>
    </ligand>
</feature>
<feature type="binding site" evidence="13">
    <location>
        <position position="165"/>
    </location>
    <ligand>
        <name>Zn(2+)</name>
        <dbReference type="ChEBI" id="CHEBI:29105"/>
        <label>1</label>
    </ligand>
</feature>
<keyword evidence="7 12" id="KW-0862">Zinc</keyword>
<feature type="binding site" evidence="13">
    <location>
        <position position="193"/>
    </location>
    <ligand>
        <name>Ca(2+)</name>
        <dbReference type="ChEBI" id="CHEBI:29108"/>
        <label>3</label>
    </ligand>
</feature>
<name>A0A6J0V3K7_9SAUR</name>
<feature type="binding site" evidence="13">
    <location>
        <position position="187"/>
    </location>
    <ligand>
        <name>Ca(2+)</name>
        <dbReference type="ChEBI" id="CHEBI:29108"/>
        <label>2</label>
    </ligand>
</feature>
<evidence type="ECO:0000256" key="8">
    <source>
        <dbReference type="ARBA" id="ARBA00022837"/>
    </source>
</evidence>
<feature type="binding site" evidence="13">
    <location>
        <position position="339"/>
    </location>
    <ligand>
        <name>Ca(2+)</name>
        <dbReference type="ChEBI" id="CHEBI:29108"/>
        <label>4</label>
    </ligand>
</feature>
<feature type="region of interest" description="Disordered" evidence="17">
    <location>
        <begin position="261"/>
        <end position="286"/>
    </location>
</feature>
<dbReference type="InterPro" id="IPR021190">
    <property type="entry name" value="Pept_M10A"/>
</dbReference>
<evidence type="ECO:0000256" key="6">
    <source>
        <dbReference type="ARBA" id="ARBA00022801"/>
    </source>
</evidence>
<feature type="repeat" description="Hemopexin" evidence="16">
    <location>
        <begin position="432"/>
        <end position="475"/>
    </location>
</feature>
<dbReference type="GO" id="GO:0030198">
    <property type="term" value="P:extracellular matrix organization"/>
    <property type="evidence" value="ECO:0007669"/>
    <property type="project" value="TreeGrafter"/>
</dbReference>
<dbReference type="InterPro" id="IPR006026">
    <property type="entry name" value="Peptidase_Metallo"/>
</dbReference>
<feature type="domain" description="Peptidase metallopeptidase" evidence="19">
    <location>
        <begin position="102"/>
        <end position="259"/>
    </location>
</feature>
<feature type="binding site" evidence="13">
    <location>
        <position position="180"/>
    </location>
    <ligand>
        <name>Zn(2+)</name>
        <dbReference type="ChEBI" id="CHEBI:29105"/>
        <label>1</label>
    </ligand>
</feature>
<feature type="active site" evidence="11">
    <location>
        <position position="214"/>
    </location>
</feature>
<feature type="binding site" evidence="13">
    <location>
        <position position="295"/>
    </location>
    <ligand>
        <name>Ca(2+)</name>
        <dbReference type="ChEBI" id="CHEBI:29108"/>
        <label>4</label>
    </ligand>
</feature>
<feature type="binding site" evidence="13">
    <location>
        <position position="389"/>
    </location>
    <ligand>
        <name>Ca(2+)</name>
        <dbReference type="ChEBI" id="CHEBI:29108"/>
        <label>5</label>
    </ligand>
</feature>
<comment type="similarity">
    <text evidence="1">Belongs to the peptidase M10A family.</text>
</comment>
<dbReference type="RefSeq" id="XP_020667511.2">
    <property type="nucleotide sequence ID" value="XM_020811852.2"/>
</dbReference>
<evidence type="ECO:0000256" key="15">
    <source>
        <dbReference type="PIRSR" id="PIRSR621190-5"/>
    </source>
</evidence>
<gene>
    <name evidence="21" type="primary">LOC110089074</name>
</gene>
<dbReference type="InParanoid" id="A0A6J0V3K7"/>